<keyword evidence="1" id="KW-0732">Signal</keyword>
<reference evidence="2 3" key="1">
    <citation type="submission" date="2022-08" db="EMBL/GenBank/DDBJ databases">
        <title>Reclassification of Massilia species as members of the genera Telluria, Duganella, Pseudoduganella, Mokoshia gen. nov. and Zemynaea gen. nov. using orthogonal and non-orthogonal genome-based approaches.</title>
        <authorList>
            <person name="Bowman J.P."/>
        </authorList>
    </citation>
    <scope>NUCLEOTIDE SEQUENCE [LARGE SCALE GENOMIC DNA]</scope>
    <source>
        <strain evidence="2 3">JCM 31605</strain>
    </source>
</reference>
<keyword evidence="3" id="KW-1185">Reference proteome</keyword>
<evidence type="ECO:0000313" key="3">
    <source>
        <dbReference type="Proteomes" id="UP001206126"/>
    </source>
</evidence>
<evidence type="ECO:0000313" key="2">
    <source>
        <dbReference type="EMBL" id="MCS0808565.1"/>
    </source>
</evidence>
<feature type="chain" id="PRO_5045569337" description="DUF2946 domain-containing protein" evidence="1">
    <location>
        <begin position="28"/>
        <end position="120"/>
    </location>
</feature>
<dbReference type="Proteomes" id="UP001206126">
    <property type="component" value="Unassembled WGS sequence"/>
</dbReference>
<protein>
    <recommendedName>
        <fullName evidence="4">DUF2946 domain-containing protein</fullName>
    </recommendedName>
</protein>
<evidence type="ECO:0000256" key="1">
    <source>
        <dbReference type="SAM" id="SignalP"/>
    </source>
</evidence>
<gene>
    <name evidence="2" type="ORF">NX774_11600</name>
</gene>
<feature type="signal peptide" evidence="1">
    <location>
        <begin position="1"/>
        <end position="27"/>
    </location>
</feature>
<name>A0ABT2DB78_9BURK</name>
<dbReference type="EMBL" id="JANUHB010000002">
    <property type="protein sequence ID" value="MCS0808565.1"/>
    <property type="molecule type" value="Genomic_DNA"/>
</dbReference>
<organism evidence="2 3">
    <name type="scientific">Massilia agilis</name>
    <dbReference type="NCBI Taxonomy" id="1811226"/>
    <lineage>
        <taxon>Bacteria</taxon>
        <taxon>Pseudomonadati</taxon>
        <taxon>Pseudomonadota</taxon>
        <taxon>Betaproteobacteria</taxon>
        <taxon>Burkholderiales</taxon>
        <taxon>Oxalobacteraceae</taxon>
        <taxon>Telluria group</taxon>
        <taxon>Massilia</taxon>
    </lineage>
</organism>
<proteinExistence type="predicted"/>
<dbReference type="RefSeq" id="WP_258822330.1">
    <property type="nucleotide sequence ID" value="NZ_JANUHB010000002.1"/>
</dbReference>
<comment type="caution">
    <text evidence="2">The sequence shown here is derived from an EMBL/GenBank/DDBJ whole genome shotgun (WGS) entry which is preliminary data.</text>
</comment>
<evidence type="ECO:0008006" key="4">
    <source>
        <dbReference type="Google" id="ProtNLM"/>
    </source>
</evidence>
<sequence>MVSRRLTRQLVCWLLCLYAAALSIAAAAPVVLPAAGHQTTMEMHCHEQPSPVKQHHVNCSDSCLLGCLLATAVGAPYAETRLAGAACTAPLRGLIPPSRPALPAVALCAPLPPRGPPSLS</sequence>
<accession>A0ABT2DB78</accession>